<dbReference type="InterPro" id="IPR047148">
    <property type="entry name" value="PLPL9"/>
</dbReference>
<dbReference type="Pfam" id="PF01734">
    <property type="entry name" value="Patatin"/>
    <property type="match status" value="1"/>
</dbReference>
<dbReference type="GO" id="GO:2000304">
    <property type="term" value="P:positive regulation of ceramide biosynthetic process"/>
    <property type="evidence" value="ECO:0007669"/>
    <property type="project" value="TreeGrafter"/>
</dbReference>
<keyword evidence="11" id="KW-1185">Reference proteome</keyword>
<keyword evidence="4 7" id="KW-0040">ANK repeat</keyword>
<feature type="short sequence motif" description="GXGXXG" evidence="8">
    <location>
        <begin position="479"/>
        <end position="484"/>
    </location>
</feature>
<proteinExistence type="predicted"/>
<evidence type="ECO:0000256" key="3">
    <source>
        <dbReference type="ARBA" id="ARBA00022801"/>
    </source>
</evidence>
<evidence type="ECO:0000256" key="4">
    <source>
        <dbReference type="ARBA" id="ARBA00023043"/>
    </source>
</evidence>
<dbReference type="GO" id="GO:0047499">
    <property type="term" value="F:calcium-independent phospholipase A2 activity"/>
    <property type="evidence" value="ECO:0007669"/>
    <property type="project" value="InterPro"/>
</dbReference>
<evidence type="ECO:0000313" key="10">
    <source>
        <dbReference type="EMBL" id="CAH2090870.1"/>
    </source>
</evidence>
<keyword evidence="8" id="KW-0442">Lipid degradation</keyword>
<dbReference type="GO" id="GO:0016042">
    <property type="term" value="P:lipid catabolic process"/>
    <property type="evidence" value="ECO:0007669"/>
    <property type="project" value="UniProtKB-UniRule"/>
</dbReference>
<dbReference type="InterPro" id="IPR036770">
    <property type="entry name" value="Ankyrin_rpt-contain_sf"/>
</dbReference>
<feature type="active site" description="Proton acceptor" evidence="8">
    <location>
        <position position="658"/>
    </location>
</feature>
<feature type="repeat" description="ANK" evidence="7">
    <location>
        <begin position="351"/>
        <end position="383"/>
    </location>
</feature>
<accession>A0AAU9TZA6</accession>
<dbReference type="EC" id="3.1.1.4" evidence="1"/>
<organism evidence="10 11">
    <name type="scientific">Euphydryas editha</name>
    <name type="common">Edith's checkerspot</name>
    <dbReference type="NCBI Taxonomy" id="104508"/>
    <lineage>
        <taxon>Eukaryota</taxon>
        <taxon>Metazoa</taxon>
        <taxon>Ecdysozoa</taxon>
        <taxon>Arthropoda</taxon>
        <taxon>Hexapoda</taxon>
        <taxon>Insecta</taxon>
        <taxon>Pterygota</taxon>
        <taxon>Neoptera</taxon>
        <taxon>Endopterygota</taxon>
        <taxon>Lepidoptera</taxon>
        <taxon>Glossata</taxon>
        <taxon>Ditrysia</taxon>
        <taxon>Papilionoidea</taxon>
        <taxon>Nymphalidae</taxon>
        <taxon>Nymphalinae</taxon>
        <taxon>Euphydryas</taxon>
    </lineage>
</organism>
<keyword evidence="5 8" id="KW-0443">Lipid metabolism</keyword>
<dbReference type="CDD" id="cd07212">
    <property type="entry name" value="Pat_PNPLA9"/>
    <property type="match status" value="1"/>
</dbReference>
<evidence type="ECO:0000259" key="9">
    <source>
        <dbReference type="PROSITE" id="PS51635"/>
    </source>
</evidence>
<dbReference type="GO" id="GO:0005739">
    <property type="term" value="C:mitochondrion"/>
    <property type="evidence" value="ECO:0007669"/>
    <property type="project" value="TreeGrafter"/>
</dbReference>
<feature type="repeat" description="ANK" evidence="7">
    <location>
        <begin position="221"/>
        <end position="253"/>
    </location>
</feature>
<dbReference type="SUPFAM" id="SSF48403">
    <property type="entry name" value="Ankyrin repeat"/>
    <property type="match status" value="1"/>
</dbReference>
<gene>
    <name evidence="10" type="ORF">EEDITHA_LOCUS6786</name>
</gene>
<evidence type="ECO:0000256" key="1">
    <source>
        <dbReference type="ARBA" id="ARBA00013278"/>
    </source>
</evidence>
<dbReference type="InterPro" id="IPR002641">
    <property type="entry name" value="PNPLA_dom"/>
</dbReference>
<reference evidence="10" key="1">
    <citation type="submission" date="2022-03" db="EMBL/GenBank/DDBJ databases">
        <authorList>
            <person name="Tunstrom K."/>
        </authorList>
    </citation>
    <scope>NUCLEOTIDE SEQUENCE</scope>
</reference>
<dbReference type="Pfam" id="PF12796">
    <property type="entry name" value="Ank_2"/>
    <property type="match status" value="2"/>
</dbReference>
<dbReference type="AlphaFoldDB" id="A0AAU9TZA6"/>
<sequence length="864" mass="94913">MFNSFIRGILSIEEPPTKVIEVRSENYISRPIHYRDDSMLLYGPGSSSDRKNAKDKYYEIVLNKPFTESLHHMYSLLRSENLETCEERFTVFKERIPLYVKITKECTVASLQKLCDTLTENKSWTVAHLAAHFGQYEIFNDPEIQQHINKADSDTGITPLMIAIKNVNVQLVKGLVSIHCSLDVTDNEGNTVFHYAAASNKEIINILVGKTTTFLNKYNNQGYTPIHMACLANSPDCIRTLIVAGADVNLPATPGSTSSASGTSTVPGIVGDVLQENQSKLFQQDMKRGGTPLHWAISREVLEALAERNCDIHAKNFDGRTALHMMVLRGRLECAIALLSRGAEHSIGDNEGNTPLHLAVKQKNITIVQALIVFGADLEAKNNAGYTARHVVPTEMTNSNYDKILYVLHSVGAQRCSGDTPGCSAGCSARGEYNGVPPPAVASAAARQQINDMLAAATMDRAASADHRDRQGRLLCLDGGGIKGLVLVQILLNLEAIVGKPIIHCFDWVAGTSTGGILALALACGKSLRDCQKLYFRMKEFAFVGIRPYPSEPLETILKECLGTETVMADIKHPKLMILAVLADRKPLDLHMFRNYQSPQEILSEYNGTFSPQAEAGDNATVMPLSPPLPPEQQLVWQAARATGAAPSYFRASGRYLDGGLIGNNPTLDALTELTELGFALEATGQHEKAKIARLKVVVSCGTGLIPVTKLKDIDIYKPEGLLDTAFIAFKLSEMGGLLVDQATQSDGRVVERARAWSAALGAPYYRFAPQLSADVALNERADERLVLMLWETQAYMRAHRDRLAELAAGAPYYRFAPQLSADVALNERADERLVLMLWETQAYMRAHRDRLAELAAVLRGCDR</sequence>
<dbReference type="Gene3D" id="3.40.1090.10">
    <property type="entry name" value="Cytosolic phospholipase A2 catalytic domain"/>
    <property type="match status" value="1"/>
</dbReference>
<dbReference type="PROSITE" id="PS50297">
    <property type="entry name" value="ANK_REP_REGION"/>
    <property type="match status" value="3"/>
</dbReference>
<feature type="repeat" description="ANK" evidence="7">
    <location>
        <begin position="155"/>
        <end position="187"/>
    </location>
</feature>
<dbReference type="SUPFAM" id="SSF52151">
    <property type="entry name" value="FabD/lysophospholipase-like"/>
    <property type="match status" value="1"/>
</dbReference>
<feature type="active site" description="Nucleophile" evidence="8">
    <location>
        <position position="513"/>
    </location>
</feature>
<dbReference type="EMBL" id="CAKOGL010000010">
    <property type="protein sequence ID" value="CAH2090870.1"/>
    <property type="molecule type" value="Genomic_DNA"/>
</dbReference>
<dbReference type="PANTHER" id="PTHR24139">
    <property type="entry name" value="CALCIUM-INDEPENDENT PHOSPHOLIPASE A2"/>
    <property type="match status" value="1"/>
</dbReference>
<dbReference type="GO" id="GO:0052816">
    <property type="term" value="F:long-chain fatty acyl-CoA hydrolase activity"/>
    <property type="evidence" value="ECO:0007669"/>
    <property type="project" value="TreeGrafter"/>
</dbReference>
<feature type="domain" description="PNPLA" evidence="9">
    <location>
        <begin position="475"/>
        <end position="671"/>
    </location>
</feature>
<dbReference type="SMART" id="SM00248">
    <property type="entry name" value="ANK"/>
    <property type="match status" value="6"/>
</dbReference>
<dbReference type="Gene3D" id="1.25.40.20">
    <property type="entry name" value="Ankyrin repeat-containing domain"/>
    <property type="match status" value="2"/>
</dbReference>
<evidence type="ECO:0000313" key="11">
    <source>
        <dbReference type="Proteomes" id="UP001153954"/>
    </source>
</evidence>
<name>A0AAU9TZA6_EUPED</name>
<evidence type="ECO:0000256" key="5">
    <source>
        <dbReference type="ARBA" id="ARBA00023098"/>
    </source>
</evidence>
<keyword evidence="3 8" id="KW-0378">Hydrolase</keyword>
<feature type="short sequence motif" description="DGA/G" evidence="8">
    <location>
        <begin position="658"/>
        <end position="660"/>
    </location>
</feature>
<evidence type="ECO:0000256" key="8">
    <source>
        <dbReference type="PROSITE-ProRule" id="PRU01161"/>
    </source>
</evidence>
<protein>
    <recommendedName>
        <fullName evidence="1">phospholipase A2</fullName>
        <ecNumber evidence="1">3.1.1.4</ecNumber>
    </recommendedName>
</protein>
<evidence type="ECO:0000256" key="7">
    <source>
        <dbReference type="PROSITE-ProRule" id="PRU00023"/>
    </source>
</evidence>
<dbReference type="PANTHER" id="PTHR24139:SF34">
    <property type="entry name" value="85_88 KDA CALCIUM-INDEPENDENT PHOSPHOLIPASE A2"/>
    <property type="match status" value="1"/>
</dbReference>
<feature type="repeat" description="ANK" evidence="7">
    <location>
        <begin position="318"/>
        <end position="350"/>
    </location>
</feature>
<dbReference type="PROSITE" id="PS51635">
    <property type="entry name" value="PNPLA"/>
    <property type="match status" value="1"/>
</dbReference>
<comment type="catalytic activity">
    <reaction evidence="6">
        <text>a 1,2-diacyl-sn-glycero-3-phosphocholine + H2O = a 1-acyl-sn-glycero-3-phosphocholine + a fatty acid + H(+)</text>
        <dbReference type="Rhea" id="RHEA:15801"/>
        <dbReference type="ChEBI" id="CHEBI:15377"/>
        <dbReference type="ChEBI" id="CHEBI:15378"/>
        <dbReference type="ChEBI" id="CHEBI:28868"/>
        <dbReference type="ChEBI" id="CHEBI:57643"/>
        <dbReference type="ChEBI" id="CHEBI:58168"/>
        <dbReference type="EC" id="3.1.1.4"/>
    </reaction>
    <physiologicalReaction direction="left-to-right" evidence="6">
        <dbReference type="Rhea" id="RHEA:15802"/>
    </physiologicalReaction>
</comment>
<dbReference type="PROSITE" id="PS50088">
    <property type="entry name" value="ANK_REPEAT"/>
    <property type="match status" value="4"/>
</dbReference>
<evidence type="ECO:0000256" key="2">
    <source>
        <dbReference type="ARBA" id="ARBA00022737"/>
    </source>
</evidence>
<feature type="short sequence motif" description="GXSXG" evidence="8">
    <location>
        <begin position="511"/>
        <end position="515"/>
    </location>
</feature>
<comment type="caution">
    <text evidence="10">The sequence shown here is derived from an EMBL/GenBank/DDBJ whole genome shotgun (WGS) entry which is preliminary data.</text>
</comment>
<dbReference type="InterPro" id="IPR016035">
    <property type="entry name" value="Acyl_Trfase/lysoPLipase"/>
</dbReference>
<keyword evidence="2" id="KW-0677">Repeat</keyword>
<dbReference type="InterPro" id="IPR002110">
    <property type="entry name" value="Ankyrin_rpt"/>
</dbReference>
<dbReference type="Proteomes" id="UP001153954">
    <property type="component" value="Unassembled WGS sequence"/>
</dbReference>
<evidence type="ECO:0000256" key="6">
    <source>
        <dbReference type="ARBA" id="ARBA00023422"/>
    </source>
</evidence>